<comment type="catalytic activity">
    <reaction evidence="5">
        <text>13,14-dihydro-15-oxo-prostaglandin F1alpha + NADP(+) = 15-oxoprostaglandin F1alpha + NADPH + H(+)</text>
        <dbReference type="Rhea" id="RHEA:50592"/>
        <dbReference type="ChEBI" id="CHEBI:15378"/>
        <dbReference type="ChEBI" id="CHEBI:57783"/>
        <dbReference type="ChEBI" id="CHEBI:58349"/>
        <dbReference type="ChEBI" id="CHEBI:79072"/>
        <dbReference type="ChEBI" id="CHEBI:133411"/>
    </reaction>
    <physiologicalReaction direction="right-to-left" evidence="5">
        <dbReference type="Rhea" id="RHEA:50594"/>
    </physiologicalReaction>
</comment>
<organism evidence="9">
    <name type="scientific">Notodromas monacha</name>
    <dbReference type="NCBI Taxonomy" id="399045"/>
    <lineage>
        <taxon>Eukaryota</taxon>
        <taxon>Metazoa</taxon>
        <taxon>Ecdysozoa</taxon>
        <taxon>Arthropoda</taxon>
        <taxon>Crustacea</taxon>
        <taxon>Oligostraca</taxon>
        <taxon>Ostracoda</taxon>
        <taxon>Podocopa</taxon>
        <taxon>Podocopida</taxon>
        <taxon>Cypridocopina</taxon>
        <taxon>Cypridoidea</taxon>
        <taxon>Cyprididae</taxon>
        <taxon>Notodromas</taxon>
    </lineage>
</organism>
<dbReference type="OrthoDB" id="809632at2759"/>
<comment type="similarity">
    <text evidence="1">Belongs to the NADP-dependent oxidoreductase L4BD family.</text>
</comment>
<dbReference type="SUPFAM" id="SSF51735">
    <property type="entry name" value="NAD(P)-binding Rossmann-fold domains"/>
    <property type="match status" value="1"/>
</dbReference>
<evidence type="ECO:0000256" key="1">
    <source>
        <dbReference type="ARBA" id="ARBA00010460"/>
    </source>
</evidence>
<dbReference type="InterPro" id="IPR045010">
    <property type="entry name" value="MDR_fam"/>
</dbReference>
<dbReference type="SUPFAM" id="SSF50129">
    <property type="entry name" value="GroES-like"/>
    <property type="match status" value="2"/>
</dbReference>
<comment type="catalytic activity">
    <reaction evidence="7">
        <text>13,14-dihydro-15-oxo-prostaglandin E1 + NADP(+) = 15-oxoprostaglandin E1 + NADPH + H(+)</text>
        <dbReference type="Rhea" id="RHEA:50584"/>
        <dbReference type="ChEBI" id="CHEBI:15378"/>
        <dbReference type="ChEBI" id="CHEBI:57401"/>
        <dbReference type="ChEBI" id="CHEBI:57783"/>
        <dbReference type="ChEBI" id="CHEBI:58349"/>
        <dbReference type="ChEBI" id="CHEBI:133408"/>
    </reaction>
    <physiologicalReaction direction="right-to-left" evidence="7">
        <dbReference type="Rhea" id="RHEA:50586"/>
    </physiologicalReaction>
</comment>
<name>A0A7R9GHV5_9CRUS</name>
<keyword evidence="10" id="KW-1185">Reference proteome</keyword>
<gene>
    <name evidence="9" type="ORF">NMOB1V02_LOCUS8685</name>
</gene>
<dbReference type="InterPro" id="IPR036291">
    <property type="entry name" value="NAD(P)-bd_dom_sf"/>
</dbReference>
<evidence type="ECO:0000256" key="6">
    <source>
        <dbReference type="ARBA" id="ARBA00048290"/>
    </source>
</evidence>
<dbReference type="EMBL" id="OA884607">
    <property type="protein sequence ID" value="CAD7281031.1"/>
    <property type="molecule type" value="Genomic_DNA"/>
</dbReference>
<dbReference type="EC" id="1.3.1.48" evidence="2"/>
<dbReference type="SMART" id="SM00829">
    <property type="entry name" value="PKS_ER"/>
    <property type="match status" value="1"/>
</dbReference>
<sequence>AEVLFETICFSVDPYLRVHGEVVGDSGIDGKKVMHGTQVVKVVLTRNGKFPLGSRFVTNFGWRSHVLIDPDQLPGTYGGVQPYPDLGNLPESLAVGACGMPGNTAYFGFLRLCQPKAGETVVVNAAAGAVGSLVGQIAKIQGCNVIGYAGADDKVKWLKEELGFDHAFNYKTTDLATSLKQAAPKGIDCYFDNVGGNFSAVVMSQMNKYGRIALCGCISAYNTIDDLPMNLMVDFLQGKIKYRETIWEGVENLPKAFMGLFRGENTGKAIVTA</sequence>
<dbReference type="PANTHER" id="PTHR43205">
    <property type="entry name" value="PROSTAGLANDIN REDUCTASE"/>
    <property type="match status" value="1"/>
</dbReference>
<dbReference type="Pfam" id="PF16884">
    <property type="entry name" value="ADH_N_2"/>
    <property type="match status" value="1"/>
</dbReference>
<protein>
    <recommendedName>
        <fullName evidence="4">15-oxoprostaglandin 13-reductase</fullName>
        <ecNumber evidence="2">1.3.1.48</ecNumber>
    </recommendedName>
    <alternativeName>
        <fullName evidence="4">15-oxoprostaglandin 13-reductase</fullName>
    </alternativeName>
</protein>
<dbReference type="Proteomes" id="UP000678499">
    <property type="component" value="Unassembled WGS sequence"/>
</dbReference>
<dbReference type="EMBL" id="CAJPEX010002570">
    <property type="protein sequence ID" value="CAG0921183.1"/>
    <property type="molecule type" value="Genomic_DNA"/>
</dbReference>
<evidence type="ECO:0000256" key="2">
    <source>
        <dbReference type="ARBA" id="ARBA00011981"/>
    </source>
</evidence>
<evidence type="ECO:0000313" key="10">
    <source>
        <dbReference type="Proteomes" id="UP000678499"/>
    </source>
</evidence>
<evidence type="ECO:0000256" key="4">
    <source>
        <dbReference type="ARBA" id="ARBA00033119"/>
    </source>
</evidence>
<dbReference type="InterPro" id="IPR020843">
    <property type="entry name" value="ER"/>
</dbReference>
<reference evidence="9" key="1">
    <citation type="submission" date="2020-11" db="EMBL/GenBank/DDBJ databases">
        <authorList>
            <person name="Tran Van P."/>
        </authorList>
    </citation>
    <scope>NUCLEOTIDE SEQUENCE</scope>
</reference>
<dbReference type="InterPro" id="IPR041694">
    <property type="entry name" value="ADH_N_2"/>
</dbReference>
<dbReference type="Gene3D" id="3.90.180.10">
    <property type="entry name" value="Medium-chain alcohol dehydrogenases, catalytic domain"/>
    <property type="match status" value="1"/>
</dbReference>
<dbReference type="PANTHER" id="PTHR43205:SF7">
    <property type="entry name" value="PROSTAGLANDIN REDUCTASE 1"/>
    <property type="match status" value="1"/>
</dbReference>
<feature type="non-terminal residue" evidence="9">
    <location>
        <position position="1"/>
    </location>
</feature>
<evidence type="ECO:0000256" key="3">
    <source>
        <dbReference type="ARBA" id="ARBA00023002"/>
    </source>
</evidence>
<dbReference type="FunFam" id="3.40.50.720:FF:000121">
    <property type="entry name" value="Prostaglandin reductase 2"/>
    <property type="match status" value="1"/>
</dbReference>
<dbReference type="InterPro" id="IPR011032">
    <property type="entry name" value="GroES-like_sf"/>
</dbReference>
<evidence type="ECO:0000256" key="7">
    <source>
        <dbReference type="ARBA" id="ARBA00049070"/>
    </source>
</evidence>
<comment type="catalytic activity">
    <reaction evidence="6">
        <text>13,14-dihydro-15-oxo-PGF2alpha + NADP(+) = 15-oxoprostaglandin F2alpha + NADPH + H(+)</text>
        <dbReference type="Rhea" id="RHEA:50588"/>
        <dbReference type="ChEBI" id="CHEBI:15378"/>
        <dbReference type="ChEBI" id="CHEBI:57783"/>
        <dbReference type="ChEBI" id="CHEBI:58349"/>
        <dbReference type="ChEBI" id="CHEBI:133374"/>
        <dbReference type="ChEBI" id="CHEBI:133409"/>
    </reaction>
    <physiologicalReaction direction="right-to-left" evidence="6">
        <dbReference type="Rhea" id="RHEA:50590"/>
    </physiologicalReaction>
</comment>
<dbReference type="Gene3D" id="3.40.50.720">
    <property type="entry name" value="NAD(P)-binding Rossmann-like Domain"/>
    <property type="match status" value="1"/>
</dbReference>
<keyword evidence="3" id="KW-0560">Oxidoreductase</keyword>
<evidence type="ECO:0000313" key="9">
    <source>
        <dbReference type="EMBL" id="CAD7281031.1"/>
    </source>
</evidence>
<feature type="domain" description="Enoyl reductase (ER)" evidence="8">
    <location>
        <begin position="55"/>
        <end position="271"/>
    </location>
</feature>
<dbReference type="GO" id="GO:0047522">
    <property type="term" value="F:15-oxoprostaglandin 13-reductase [NAD(P)+] activity"/>
    <property type="evidence" value="ECO:0007669"/>
    <property type="project" value="UniProtKB-EC"/>
</dbReference>
<dbReference type="InterPro" id="IPR013149">
    <property type="entry name" value="ADH-like_C"/>
</dbReference>
<proteinExistence type="inferred from homology"/>
<accession>A0A7R9GHV5</accession>
<dbReference type="AlphaFoldDB" id="A0A7R9GHV5"/>
<evidence type="ECO:0000256" key="5">
    <source>
        <dbReference type="ARBA" id="ARBA00047878"/>
    </source>
</evidence>
<dbReference type="Pfam" id="PF00107">
    <property type="entry name" value="ADH_zinc_N"/>
    <property type="match status" value="1"/>
</dbReference>
<evidence type="ECO:0000259" key="8">
    <source>
        <dbReference type="SMART" id="SM00829"/>
    </source>
</evidence>